<dbReference type="InterPro" id="IPR036640">
    <property type="entry name" value="ABC1_TM_sf"/>
</dbReference>
<evidence type="ECO:0000256" key="2">
    <source>
        <dbReference type="ARBA" id="ARBA00022448"/>
    </source>
</evidence>
<dbReference type="Pfam" id="PF00005">
    <property type="entry name" value="ABC_tran"/>
    <property type="match status" value="1"/>
</dbReference>
<dbReference type="Gene3D" id="3.40.50.300">
    <property type="entry name" value="P-loop containing nucleotide triphosphate hydrolases"/>
    <property type="match status" value="1"/>
</dbReference>
<accession>A0A412PIG9</accession>
<evidence type="ECO:0000256" key="3">
    <source>
        <dbReference type="ARBA" id="ARBA00022475"/>
    </source>
</evidence>
<dbReference type="InterPro" id="IPR011527">
    <property type="entry name" value="ABC1_TM_dom"/>
</dbReference>
<dbReference type="GO" id="GO:0016887">
    <property type="term" value="F:ATP hydrolysis activity"/>
    <property type="evidence" value="ECO:0007669"/>
    <property type="project" value="InterPro"/>
</dbReference>
<proteinExistence type="predicted"/>
<dbReference type="InterPro" id="IPR003439">
    <property type="entry name" value="ABC_transporter-like_ATP-bd"/>
</dbReference>
<keyword evidence="5" id="KW-0547">Nucleotide-binding</keyword>
<dbReference type="PROSITE" id="PS50929">
    <property type="entry name" value="ABC_TM1F"/>
    <property type="match status" value="1"/>
</dbReference>
<dbReference type="AlphaFoldDB" id="A0A412PIG9"/>
<keyword evidence="7 9" id="KW-1133">Transmembrane helix</keyword>
<feature type="transmembrane region" description="Helical" evidence="9">
    <location>
        <begin position="60"/>
        <end position="77"/>
    </location>
</feature>
<evidence type="ECO:0000256" key="6">
    <source>
        <dbReference type="ARBA" id="ARBA00022840"/>
    </source>
</evidence>
<reference evidence="12 13" key="1">
    <citation type="submission" date="2018-08" db="EMBL/GenBank/DDBJ databases">
        <title>A genome reference for cultivated species of the human gut microbiota.</title>
        <authorList>
            <person name="Zou Y."/>
            <person name="Xue W."/>
            <person name="Luo G."/>
        </authorList>
    </citation>
    <scope>NUCLEOTIDE SEQUENCE [LARGE SCALE GENOMIC DNA]</scope>
    <source>
        <strain evidence="12 13">AF18-46</strain>
    </source>
</reference>
<evidence type="ECO:0000256" key="5">
    <source>
        <dbReference type="ARBA" id="ARBA00022741"/>
    </source>
</evidence>
<dbReference type="FunFam" id="3.40.50.300:FF:000854">
    <property type="entry name" value="Multidrug ABC transporter ATP-binding protein"/>
    <property type="match status" value="1"/>
</dbReference>
<evidence type="ECO:0000256" key="8">
    <source>
        <dbReference type="ARBA" id="ARBA00023136"/>
    </source>
</evidence>
<keyword evidence="3" id="KW-1003">Cell membrane</keyword>
<dbReference type="InterPro" id="IPR039421">
    <property type="entry name" value="Type_1_exporter"/>
</dbReference>
<dbReference type="PROSITE" id="PS50893">
    <property type="entry name" value="ABC_TRANSPORTER_2"/>
    <property type="match status" value="1"/>
</dbReference>
<sequence>MLLLDKTLLKMTKGLWGWILSLVVIRVCSLVMITSFATHISYFLGNMMNPSFTRDEIRNVVIQIIIVSVLIFVFQFIQGELEYRSQAAARSSIRQKLFTKTMSLDAGYIEKIGPNSAITSAVDGVEQMQVYYSVYLPSLIFSVIAPIYLFTKIYPSSFLIACILLVVSFVLLPLHNIFRYRIEKLRKSYWVSLEDMTGYYLDGIRGLSTLKLFDQSDKHAEVLGEKADYLNHQINEFMKVNFTSFLVTEGIIYITLFICVLIAVTGLSNQTMKLSSVLMILLLGYSYFGSIRQLMPATHDALTAVSAASRAEEILAVMTAEIEQEGKHNMSQDSIVLEDVSFSYEGRKEVLHHVNIKIEKSKITALVGLSGCGKSTVASMLMKFIYPSSGAVYLNGKDYACMNRKEIGEYIVMVPQTVNLFSDTIRNNLLLANPSATDEKLWQVLKEVSLDKHIRRMSEGLDTMVSESGSNLSGGQKQMMGIARALLTDAEYIIFDEATSAVDPESEKIIWQCIEKLSKKRTLIIISHRLSAIRHADQIIVLQAGVVEEVGNHEELMKKHGLYRTLVEEQNELEVEE</sequence>
<dbReference type="GO" id="GO:0005886">
    <property type="term" value="C:plasma membrane"/>
    <property type="evidence" value="ECO:0007669"/>
    <property type="project" value="UniProtKB-SubCell"/>
</dbReference>
<keyword evidence="8 9" id="KW-0472">Membrane</keyword>
<keyword evidence="6 12" id="KW-0067">ATP-binding</keyword>
<keyword evidence="4 9" id="KW-0812">Transmembrane</keyword>
<organism evidence="12 13">
    <name type="scientific">Solobacterium moorei</name>
    <dbReference type="NCBI Taxonomy" id="102148"/>
    <lineage>
        <taxon>Bacteria</taxon>
        <taxon>Bacillati</taxon>
        <taxon>Bacillota</taxon>
        <taxon>Erysipelotrichia</taxon>
        <taxon>Erysipelotrichales</taxon>
        <taxon>Erysipelotrichaceae</taxon>
        <taxon>Solobacterium</taxon>
    </lineage>
</organism>
<feature type="transmembrane region" description="Helical" evidence="9">
    <location>
        <begin position="130"/>
        <end position="151"/>
    </location>
</feature>
<dbReference type="PANTHER" id="PTHR43394:SF1">
    <property type="entry name" value="ATP-BINDING CASSETTE SUB-FAMILY B MEMBER 10, MITOCHONDRIAL"/>
    <property type="match status" value="1"/>
</dbReference>
<feature type="domain" description="ABC transmembrane type-1" evidence="11">
    <location>
        <begin position="16"/>
        <end position="303"/>
    </location>
</feature>
<feature type="transmembrane region" description="Helical" evidence="9">
    <location>
        <begin position="242"/>
        <end position="264"/>
    </location>
</feature>
<dbReference type="PROSITE" id="PS00211">
    <property type="entry name" value="ABC_TRANSPORTER_1"/>
    <property type="match status" value="1"/>
</dbReference>
<dbReference type="RefSeq" id="WP_118764394.1">
    <property type="nucleotide sequence ID" value="NZ_CABJCF010000001.1"/>
</dbReference>
<name>A0A412PIG9_9FIRM</name>
<dbReference type="SUPFAM" id="SSF52540">
    <property type="entry name" value="P-loop containing nucleoside triphosphate hydrolases"/>
    <property type="match status" value="1"/>
</dbReference>
<evidence type="ECO:0000259" key="11">
    <source>
        <dbReference type="PROSITE" id="PS50929"/>
    </source>
</evidence>
<dbReference type="EMBL" id="QRWX01000001">
    <property type="protein sequence ID" value="RGT57981.1"/>
    <property type="molecule type" value="Genomic_DNA"/>
</dbReference>
<dbReference type="InterPro" id="IPR027417">
    <property type="entry name" value="P-loop_NTPase"/>
</dbReference>
<evidence type="ECO:0000259" key="10">
    <source>
        <dbReference type="PROSITE" id="PS50893"/>
    </source>
</evidence>
<dbReference type="PANTHER" id="PTHR43394">
    <property type="entry name" value="ATP-DEPENDENT PERMEASE MDL1, MITOCHONDRIAL"/>
    <property type="match status" value="1"/>
</dbReference>
<protein>
    <submittedName>
        <fullName evidence="12">ATP-binding cassette domain-containing protein</fullName>
    </submittedName>
</protein>
<evidence type="ECO:0000256" key="9">
    <source>
        <dbReference type="SAM" id="Phobius"/>
    </source>
</evidence>
<feature type="transmembrane region" description="Helical" evidence="9">
    <location>
        <begin position="157"/>
        <end position="178"/>
    </location>
</feature>
<comment type="caution">
    <text evidence="12">The sequence shown here is derived from an EMBL/GenBank/DDBJ whole genome shotgun (WGS) entry which is preliminary data.</text>
</comment>
<comment type="subcellular location">
    <subcellularLocation>
        <location evidence="1">Cell membrane</location>
        <topology evidence="1">Multi-pass membrane protein</topology>
    </subcellularLocation>
</comment>
<dbReference type="Proteomes" id="UP000284731">
    <property type="component" value="Unassembled WGS sequence"/>
</dbReference>
<dbReference type="GO" id="GO:0015421">
    <property type="term" value="F:ABC-type oligopeptide transporter activity"/>
    <property type="evidence" value="ECO:0007669"/>
    <property type="project" value="TreeGrafter"/>
</dbReference>
<evidence type="ECO:0000256" key="1">
    <source>
        <dbReference type="ARBA" id="ARBA00004651"/>
    </source>
</evidence>
<feature type="transmembrane region" description="Helical" evidence="9">
    <location>
        <begin position="15"/>
        <end position="40"/>
    </location>
</feature>
<gene>
    <name evidence="12" type="ORF">DWX20_02730</name>
</gene>
<evidence type="ECO:0000256" key="7">
    <source>
        <dbReference type="ARBA" id="ARBA00022989"/>
    </source>
</evidence>
<evidence type="ECO:0000313" key="12">
    <source>
        <dbReference type="EMBL" id="RGT57981.1"/>
    </source>
</evidence>
<dbReference type="InterPro" id="IPR003593">
    <property type="entry name" value="AAA+_ATPase"/>
</dbReference>
<dbReference type="Pfam" id="PF00664">
    <property type="entry name" value="ABC_membrane"/>
    <property type="match status" value="1"/>
</dbReference>
<dbReference type="GO" id="GO:0005524">
    <property type="term" value="F:ATP binding"/>
    <property type="evidence" value="ECO:0007669"/>
    <property type="project" value="UniProtKB-KW"/>
</dbReference>
<evidence type="ECO:0000313" key="13">
    <source>
        <dbReference type="Proteomes" id="UP000284731"/>
    </source>
</evidence>
<dbReference type="SUPFAM" id="SSF90123">
    <property type="entry name" value="ABC transporter transmembrane region"/>
    <property type="match status" value="1"/>
</dbReference>
<keyword evidence="2" id="KW-0813">Transport</keyword>
<feature type="transmembrane region" description="Helical" evidence="9">
    <location>
        <begin position="270"/>
        <end position="288"/>
    </location>
</feature>
<feature type="domain" description="ABC transporter" evidence="10">
    <location>
        <begin position="335"/>
        <end position="569"/>
    </location>
</feature>
<dbReference type="InterPro" id="IPR017871">
    <property type="entry name" value="ABC_transporter-like_CS"/>
</dbReference>
<evidence type="ECO:0000256" key="4">
    <source>
        <dbReference type="ARBA" id="ARBA00022692"/>
    </source>
</evidence>
<dbReference type="SMART" id="SM00382">
    <property type="entry name" value="AAA"/>
    <property type="match status" value="1"/>
</dbReference>
<dbReference type="Gene3D" id="1.20.1560.10">
    <property type="entry name" value="ABC transporter type 1, transmembrane domain"/>
    <property type="match status" value="1"/>
</dbReference>